<organism evidence="1 2">
    <name type="scientific">Prorocentrum cordatum</name>
    <dbReference type="NCBI Taxonomy" id="2364126"/>
    <lineage>
        <taxon>Eukaryota</taxon>
        <taxon>Sar</taxon>
        <taxon>Alveolata</taxon>
        <taxon>Dinophyceae</taxon>
        <taxon>Prorocentrales</taxon>
        <taxon>Prorocentraceae</taxon>
        <taxon>Prorocentrum</taxon>
    </lineage>
</organism>
<reference evidence="1" key="1">
    <citation type="submission" date="2023-10" db="EMBL/GenBank/DDBJ databases">
        <authorList>
            <person name="Chen Y."/>
            <person name="Shah S."/>
            <person name="Dougan E. K."/>
            <person name="Thang M."/>
            <person name="Chan C."/>
        </authorList>
    </citation>
    <scope>NUCLEOTIDE SEQUENCE [LARGE SCALE GENOMIC DNA]</scope>
</reference>
<comment type="caution">
    <text evidence="1">The sequence shown here is derived from an EMBL/GenBank/DDBJ whole genome shotgun (WGS) entry which is preliminary data.</text>
</comment>
<gene>
    <name evidence="1" type="ORF">PCOR1329_LOCUS23552</name>
</gene>
<sequence>MVPLEAALRAAQHSVQCPAARVAPVQLASFVLRGRLVNIQFFLCFSAHGSPGSEAVRLLDLPAFDQPAACCCWMRQPLLSQSLRRIGKTRGSPNTGILGSDGVRVCFLGDVFPMCHGTIPVCLATSVSDS</sequence>
<accession>A0ABN9RTS8</accession>
<evidence type="ECO:0000313" key="1">
    <source>
        <dbReference type="EMBL" id="CAK0822561.1"/>
    </source>
</evidence>
<protein>
    <submittedName>
        <fullName evidence="1">Uncharacterized protein</fullName>
    </submittedName>
</protein>
<dbReference type="EMBL" id="CAUYUJ010008002">
    <property type="protein sequence ID" value="CAK0822561.1"/>
    <property type="molecule type" value="Genomic_DNA"/>
</dbReference>
<keyword evidence="2" id="KW-1185">Reference proteome</keyword>
<name>A0ABN9RTS8_9DINO</name>
<dbReference type="Proteomes" id="UP001189429">
    <property type="component" value="Unassembled WGS sequence"/>
</dbReference>
<evidence type="ECO:0000313" key="2">
    <source>
        <dbReference type="Proteomes" id="UP001189429"/>
    </source>
</evidence>
<proteinExistence type="predicted"/>